<gene>
    <name evidence="19" type="ORF">GCM10008938_20600</name>
</gene>
<evidence type="ECO:0000256" key="4">
    <source>
        <dbReference type="ARBA" id="ARBA00022676"/>
    </source>
</evidence>
<feature type="transmembrane region" description="Helical" evidence="16">
    <location>
        <begin position="7"/>
        <end position="30"/>
    </location>
</feature>
<evidence type="ECO:0000256" key="7">
    <source>
        <dbReference type="ARBA" id="ARBA00022801"/>
    </source>
</evidence>
<keyword evidence="5" id="KW-0808">Transferase</keyword>
<dbReference type="PANTHER" id="PTHR32282">
    <property type="entry name" value="BINDING PROTEIN TRANSPEPTIDASE, PUTATIVE-RELATED"/>
    <property type="match status" value="1"/>
</dbReference>
<evidence type="ECO:0000259" key="17">
    <source>
        <dbReference type="Pfam" id="PF00905"/>
    </source>
</evidence>
<evidence type="ECO:0000313" key="20">
    <source>
        <dbReference type="Proteomes" id="UP000632222"/>
    </source>
</evidence>
<keyword evidence="10 16" id="KW-1133">Transmembrane helix</keyword>
<protein>
    <recommendedName>
        <fullName evidence="14">peptidoglycan glycosyltransferase</fullName>
        <ecNumber evidence="14">2.4.99.28</ecNumber>
    </recommendedName>
</protein>
<keyword evidence="11 16" id="KW-0472">Membrane</keyword>
<organism evidence="19 20">
    <name type="scientific">Deinococcus roseus</name>
    <dbReference type="NCBI Taxonomy" id="392414"/>
    <lineage>
        <taxon>Bacteria</taxon>
        <taxon>Thermotogati</taxon>
        <taxon>Deinococcota</taxon>
        <taxon>Deinococci</taxon>
        <taxon>Deinococcales</taxon>
        <taxon>Deinococcaceae</taxon>
        <taxon>Deinococcus</taxon>
    </lineage>
</organism>
<dbReference type="InterPro" id="IPR001264">
    <property type="entry name" value="Glyco_trans_51"/>
</dbReference>
<evidence type="ECO:0000256" key="6">
    <source>
        <dbReference type="ARBA" id="ARBA00022692"/>
    </source>
</evidence>
<keyword evidence="20" id="KW-1185">Reference proteome</keyword>
<reference evidence="20" key="1">
    <citation type="journal article" date="2019" name="Int. J. Syst. Evol. Microbiol.">
        <title>The Global Catalogue of Microorganisms (GCM) 10K type strain sequencing project: providing services to taxonomists for standard genome sequencing and annotation.</title>
        <authorList>
            <consortium name="The Broad Institute Genomics Platform"/>
            <consortium name="The Broad Institute Genome Sequencing Center for Infectious Disease"/>
            <person name="Wu L."/>
            <person name="Ma J."/>
        </authorList>
    </citation>
    <scope>NUCLEOTIDE SEQUENCE [LARGE SCALE GENOMIC DNA]</scope>
    <source>
        <strain evidence="20">JCM 14370</strain>
    </source>
</reference>
<dbReference type="Gene3D" id="3.40.710.10">
    <property type="entry name" value="DD-peptidase/beta-lactamase superfamily"/>
    <property type="match status" value="1"/>
</dbReference>
<dbReference type="InterPro" id="IPR036950">
    <property type="entry name" value="PBP_transglycosylase"/>
</dbReference>
<name>A0ABQ2D038_9DEIO</name>
<evidence type="ECO:0000256" key="15">
    <source>
        <dbReference type="ARBA" id="ARBA00049902"/>
    </source>
</evidence>
<dbReference type="PANTHER" id="PTHR32282:SF27">
    <property type="entry name" value="PENICILLIN-BINDING PROTEIN 1A"/>
    <property type="match status" value="1"/>
</dbReference>
<keyword evidence="2" id="KW-0121">Carboxypeptidase</keyword>
<dbReference type="InterPro" id="IPR023346">
    <property type="entry name" value="Lysozyme-like_dom_sf"/>
</dbReference>
<evidence type="ECO:0000256" key="10">
    <source>
        <dbReference type="ARBA" id="ARBA00022989"/>
    </source>
</evidence>
<keyword evidence="4" id="KW-0328">Glycosyltransferase</keyword>
<dbReference type="Pfam" id="PF00912">
    <property type="entry name" value="Transgly"/>
    <property type="match status" value="1"/>
</dbReference>
<evidence type="ECO:0000256" key="2">
    <source>
        <dbReference type="ARBA" id="ARBA00022645"/>
    </source>
</evidence>
<evidence type="ECO:0000256" key="16">
    <source>
        <dbReference type="SAM" id="Phobius"/>
    </source>
</evidence>
<dbReference type="InterPro" id="IPR001460">
    <property type="entry name" value="PCN-bd_Tpept"/>
</dbReference>
<dbReference type="EMBL" id="BMOD01000006">
    <property type="protein sequence ID" value="GGJ34301.1"/>
    <property type="molecule type" value="Genomic_DNA"/>
</dbReference>
<keyword evidence="12" id="KW-0511">Multifunctional enzyme</keyword>
<keyword evidence="3" id="KW-0645">Protease</keyword>
<sequence length="729" mass="80949">MKFFRALFALIFSVMLVGLGILSPFVVYWLRHLPDYRELDSLTLGSTTKVYARDGSLVGILSPTMSNGGHINRTLVDLDQVSPYMQASVITSEDRRFFEHYGVDVLGILRGVYKIVKGQRLEGGSTLTNQVVKNTLLSNLADKRTEPGGLQRKIQEWVLSIQVERSFTKEEVLNHYLNVIYWGRGGPVDILGVHGAARAYLGKLPRDLTLAESVYLTRLIPQPARYFHYKEIRGLMRSLLDDMVEDGWITPQERDAAWQEKLQPRGWKVKYDNKGNVLEARLVNEKAKNLPSVVTERAPHFLQQVERELIAKFGREKVYGSGGLNVYTTLDPKAQVSAEKASIEAQVPPGATLGMVILDPYTGEVLAMVGQKLKPSQAPSEWNNAAQGARQVGSSIKPLLYTTGIEQGIPQSHTEFDEPTDFGNYKPQNFGGKYSYKDLTLRWSLDHSLNIPTLKLAKKVGLNNFMSKLRTMDLNAPDDVGLSLAIGTLETSPLKMAAAYATFVNGGIWYRPSYIRRVEAQNGQTLFDSWRDRPEKRRVFSPQVAYVGLDMIQGVVNDLSPEQGNLAFKARIPGWQVGGKTGTTNEQKDLWFVGVTPVAVGAVWVGKQEGGGMPANFYSGTVNPPIWQNMMAGYLSGKPPVTFAQPDGITYKTVDGYKAAFVTERATRAVRPDSEPQAPVYTSVQSLPQDYSTSVVAIDTRTGKLADEFTPPDRVKLRRVSGDDTGFLQ</sequence>
<evidence type="ECO:0000256" key="9">
    <source>
        <dbReference type="ARBA" id="ARBA00022984"/>
    </source>
</evidence>
<comment type="catalytic activity">
    <reaction evidence="15">
        <text>[GlcNAc-(1-&gt;4)-Mur2Ac(oyl-L-Ala-gamma-D-Glu-L-Lys-D-Ala-D-Ala)](n)-di-trans,octa-cis-undecaprenyl diphosphate + beta-D-GlcNAc-(1-&gt;4)-Mur2Ac(oyl-L-Ala-gamma-D-Glu-L-Lys-D-Ala-D-Ala)-di-trans,octa-cis-undecaprenyl diphosphate = [GlcNAc-(1-&gt;4)-Mur2Ac(oyl-L-Ala-gamma-D-Glu-L-Lys-D-Ala-D-Ala)](n+1)-di-trans,octa-cis-undecaprenyl diphosphate + di-trans,octa-cis-undecaprenyl diphosphate + H(+)</text>
        <dbReference type="Rhea" id="RHEA:23708"/>
        <dbReference type="Rhea" id="RHEA-COMP:9602"/>
        <dbReference type="Rhea" id="RHEA-COMP:9603"/>
        <dbReference type="ChEBI" id="CHEBI:15378"/>
        <dbReference type="ChEBI" id="CHEBI:58405"/>
        <dbReference type="ChEBI" id="CHEBI:60033"/>
        <dbReference type="ChEBI" id="CHEBI:78435"/>
        <dbReference type="EC" id="2.4.99.28"/>
    </reaction>
</comment>
<dbReference type="InterPro" id="IPR050396">
    <property type="entry name" value="Glycosyltr_51/Transpeptidase"/>
</dbReference>
<feature type="domain" description="Penicillin-binding protein transpeptidase" evidence="17">
    <location>
        <begin position="355"/>
        <end position="631"/>
    </location>
</feature>
<accession>A0ABQ2D038</accession>
<comment type="caution">
    <text evidence="19">The sequence shown here is derived from an EMBL/GenBank/DDBJ whole genome shotgun (WGS) entry which is preliminary data.</text>
</comment>
<dbReference type="Pfam" id="PF00905">
    <property type="entry name" value="Transpeptidase"/>
    <property type="match status" value="1"/>
</dbReference>
<keyword evidence="7" id="KW-0378">Hydrolase</keyword>
<proteinExistence type="predicted"/>
<keyword evidence="8" id="KW-0133">Cell shape</keyword>
<dbReference type="SUPFAM" id="SSF56601">
    <property type="entry name" value="beta-lactamase/transpeptidase-like"/>
    <property type="match status" value="1"/>
</dbReference>
<evidence type="ECO:0000256" key="11">
    <source>
        <dbReference type="ARBA" id="ARBA00023136"/>
    </source>
</evidence>
<keyword evidence="13" id="KW-0961">Cell wall biogenesis/degradation</keyword>
<dbReference type="SUPFAM" id="SSF53955">
    <property type="entry name" value="Lysozyme-like"/>
    <property type="match status" value="1"/>
</dbReference>
<keyword evidence="6 16" id="KW-0812">Transmembrane</keyword>
<dbReference type="RefSeq" id="WP_189002605.1">
    <property type="nucleotide sequence ID" value="NZ_BMOD01000006.1"/>
</dbReference>
<comment type="subcellular location">
    <subcellularLocation>
        <location evidence="1">Membrane</location>
    </subcellularLocation>
</comment>
<evidence type="ECO:0000259" key="18">
    <source>
        <dbReference type="Pfam" id="PF00912"/>
    </source>
</evidence>
<evidence type="ECO:0000256" key="12">
    <source>
        <dbReference type="ARBA" id="ARBA00023268"/>
    </source>
</evidence>
<evidence type="ECO:0000256" key="3">
    <source>
        <dbReference type="ARBA" id="ARBA00022670"/>
    </source>
</evidence>
<evidence type="ECO:0000256" key="14">
    <source>
        <dbReference type="ARBA" id="ARBA00044770"/>
    </source>
</evidence>
<dbReference type="Proteomes" id="UP000632222">
    <property type="component" value="Unassembled WGS sequence"/>
</dbReference>
<dbReference type="InterPro" id="IPR012338">
    <property type="entry name" value="Beta-lactam/transpept-like"/>
</dbReference>
<evidence type="ECO:0000256" key="5">
    <source>
        <dbReference type="ARBA" id="ARBA00022679"/>
    </source>
</evidence>
<dbReference type="Gene3D" id="1.10.3810.10">
    <property type="entry name" value="Biosynthetic peptidoglycan transglycosylase-like"/>
    <property type="match status" value="1"/>
</dbReference>
<evidence type="ECO:0000256" key="13">
    <source>
        <dbReference type="ARBA" id="ARBA00023316"/>
    </source>
</evidence>
<evidence type="ECO:0000256" key="8">
    <source>
        <dbReference type="ARBA" id="ARBA00022960"/>
    </source>
</evidence>
<dbReference type="EC" id="2.4.99.28" evidence="14"/>
<keyword evidence="9" id="KW-0573">Peptidoglycan synthesis</keyword>
<evidence type="ECO:0000256" key="1">
    <source>
        <dbReference type="ARBA" id="ARBA00004370"/>
    </source>
</evidence>
<feature type="domain" description="Glycosyl transferase family 51" evidence="18">
    <location>
        <begin position="70"/>
        <end position="241"/>
    </location>
</feature>
<evidence type="ECO:0000313" key="19">
    <source>
        <dbReference type="EMBL" id="GGJ34301.1"/>
    </source>
</evidence>